<keyword evidence="2" id="KW-1185">Reference proteome</keyword>
<proteinExistence type="predicted"/>
<evidence type="ECO:0000313" key="2">
    <source>
        <dbReference type="Proteomes" id="UP000183287"/>
    </source>
</evidence>
<accession>A0A1I4VK57</accession>
<sequence>MDIKSIKTDADYHAALNEVETLMTAEPNTPEGEKLDVLVTLIEAYERKHYPPDLPIPLKPSNLEWNRKV</sequence>
<protein>
    <submittedName>
        <fullName evidence="1">HTH-type transcriptional regulator / antitoxin HigA</fullName>
    </submittedName>
</protein>
<name>A0A1I4VK57_9PROT</name>
<evidence type="ECO:0000313" key="1">
    <source>
        <dbReference type="EMBL" id="SFN01601.1"/>
    </source>
</evidence>
<reference evidence="2" key="1">
    <citation type="submission" date="2016-10" db="EMBL/GenBank/DDBJ databases">
        <authorList>
            <person name="Varghese N."/>
            <person name="Submissions S."/>
        </authorList>
    </citation>
    <scope>NUCLEOTIDE SEQUENCE [LARGE SCALE GENOMIC DNA]</scope>
    <source>
        <strain evidence="2">Nm44</strain>
    </source>
</reference>
<gene>
    <name evidence="1" type="ORF">SAMN05421863_108511</name>
</gene>
<organism evidence="1 2">
    <name type="scientific">Nitrosomonas communis</name>
    <dbReference type="NCBI Taxonomy" id="44574"/>
    <lineage>
        <taxon>Bacteria</taxon>
        <taxon>Pseudomonadati</taxon>
        <taxon>Pseudomonadota</taxon>
        <taxon>Betaproteobacteria</taxon>
        <taxon>Nitrosomonadales</taxon>
        <taxon>Nitrosomonadaceae</taxon>
        <taxon>Nitrosomonas</taxon>
    </lineage>
</organism>
<dbReference type="Proteomes" id="UP000183287">
    <property type="component" value="Unassembled WGS sequence"/>
</dbReference>
<dbReference type="EMBL" id="FOUB01000085">
    <property type="protein sequence ID" value="SFN01601.1"/>
    <property type="molecule type" value="Genomic_DNA"/>
</dbReference>
<dbReference type="AlphaFoldDB" id="A0A1I4VK57"/>